<comment type="caution">
    <text evidence="3">The sequence shown here is derived from an EMBL/GenBank/DDBJ whole genome shotgun (WGS) entry which is preliminary data.</text>
</comment>
<protein>
    <submittedName>
        <fullName evidence="3">Uncharacterized protein</fullName>
    </submittedName>
</protein>
<keyword evidence="2" id="KW-0472">Membrane</keyword>
<feature type="transmembrane region" description="Helical" evidence="2">
    <location>
        <begin position="6"/>
        <end position="30"/>
    </location>
</feature>
<sequence length="197" mass="22908">MEISPFIFYAGIEAITVLFFSCIFLGFLLFKLKKMHVNILHALYNYQPSKRVSFIEVFKHFKNHSPTTKIHQLLSVCTEQEQTINMMKLQLEKLSYQTELDEGGPQELVTQQNEVIRQHENTINKLQQELESSNLKVSELQALLSKNDLISGSEEDLRSIIQRFIIEIKELMNCIYTLEKENDSLKSKLGMDSFEIS</sequence>
<evidence type="ECO:0000313" key="3">
    <source>
        <dbReference type="EMBL" id="MDE1461377.1"/>
    </source>
</evidence>
<organism evidence="3 4">
    <name type="scientific">Spartinivicinus poritis</name>
    <dbReference type="NCBI Taxonomy" id="2994640"/>
    <lineage>
        <taxon>Bacteria</taxon>
        <taxon>Pseudomonadati</taxon>
        <taxon>Pseudomonadota</taxon>
        <taxon>Gammaproteobacteria</taxon>
        <taxon>Oceanospirillales</taxon>
        <taxon>Zooshikellaceae</taxon>
        <taxon>Spartinivicinus</taxon>
    </lineage>
</organism>
<keyword evidence="2" id="KW-1133">Transmembrane helix</keyword>
<reference evidence="3 4" key="1">
    <citation type="submission" date="2022-11" db="EMBL/GenBank/DDBJ databases">
        <title>Spartinivicinus poritis sp. nov., isolated from scleractinian coral Porites lutea.</title>
        <authorList>
            <person name="Zhang G."/>
            <person name="Cai L."/>
            <person name="Wei Q."/>
        </authorList>
    </citation>
    <scope>NUCLEOTIDE SEQUENCE [LARGE SCALE GENOMIC DNA]</scope>
    <source>
        <strain evidence="3 4">A2-2</strain>
    </source>
</reference>
<gene>
    <name evidence="3" type="ORF">ORQ98_05295</name>
</gene>
<name>A0ABT5U4U0_9GAMM</name>
<keyword evidence="4" id="KW-1185">Reference proteome</keyword>
<dbReference type="Proteomes" id="UP001528823">
    <property type="component" value="Unassembled WGS sequence"/>
</dbReference>
<keyword evidence="1" id="KW-0175">Coiled coil</keyword>
<evidence type="ECO:0000256" key="2">
    <source>
        <dbReference type="SAM" id="Phobius"/>
    </source>
</evidence>
<proteinExistence type="predicted"/>
<evidence type="ECO:0000313" key="4">
    <source>
        <dbReference type="Proteomes" id="UP001528823"/>
    </source>
</evidence>
<dbReference type="EMBL" id="JAPMOU010000004">
    <property type="protein sequence ID" value="MDE1461377.1"/>
    <property type="molecule type" value="Genomic_DNA"/>
</dbReference>
<keyword evidence="2" id="KW-0812">Transmembrane</keyword>
<evidence type="ECO:0000256" key="1">
    <source>
        <dbReference type="SAM" id="Coils"/>
    </source>
</evidence>
<accession>A0ABT5U4U0</accession>
<feature type="coiled-coil region" evidence="1">
    <location>
        <begin position="109"/>
        <end position="143"/>
    </location>
</feature>
<dbReference type="RefSeq" id="WP_274687740.1">
    <property type="nucleotide sequence ID" value="NZ_JAPMOU010000004.1"/>
</dbReference>